<organism evidence="1 2">
    <name type="scientific">Streptomyces lavenduligriseus</name>
    <dbReference type="NCBI Taxonomy" id="67315"/>
    <lineage>
        <taxon>Bacteria</taxon>
        <taxon>Bacillati</taxon>
        <taxon>Actinomycetota</taxon>
        <taxon>Actinomycetes</taxon>
        <taxon>Kitasatosporales</taxon>
        <taxon>Streptomycetaceae</taxon>
        <taxon>Streptomyces</taxon>
    </lineage>
</organism>
<comment type="caution">
    <text evidence="1">The sequence shown here is derived from an EMBL/GenBank/DDBJ whole genome shotgun (WGS) entry which is preliminary data.</text>
</comment>
<dbReference type="SUPFAM" id="SSF160104">
    <property type="entry name" value="Acetoacetate decarboxylase-like"/>
    <property type="match status" value="1"/>
</dbReference>
<sequence length="239" mass="26548">MAAYGAEQRVRLPALCAGWMTQTFVHWAYPVRAVRALVPEPLEVQEYEGSAWVGFTPFVMADVRPPGVPSALPGLPSFAETNLRTYVRHPNGRDGLWFFSLEVACPLMLGARAIGAPYHPGLLEVTRSGDTVRYSGRRRPGRASYRLVVRPGAPIERPTERDVWLTSRWRAYTRRLGMLWETPVEHEPWPLAGAAIEDLEETLTTEAGLPAPTGEPLVHFSDGVRHVRMGVSVPCARTP</sequence>
<dbReference type="InterPro" id="IPR023375">
    <property type="entry name" value="ADC_dom_sf"/>
</dbReference>
<dbReference type="Pfam" id="PF09844">
    <property type="entry name" value="DUF2071"/>
    <property type="match status" value="1"/>
</dbReference>
<evidence type="ECO:0000313" key="2">
    <source>
        <dbReference type="Proteomes" id="UP001202052"/>
    </source>
</evidence>
<gene>
    <name evidence="1" type="ORF">M4438_01270</name>
</gene>
<dbReference type="Proteomes" id="UP001202052">
    <property type="component" value="Unassembled WGS sequence"/>
</dbReference>
<dbReference type="PANTHER" id="PTHR39186">
    <property type="entry name" value="DUF2071 FAMILY PROTEIN"/>
    <property type="match status" value="1"/>
</dbReference>
<keyword evidence="2" id="KW-1185">Reference proteome</keyword>
<dbReference type="Gene3D" id="2.40.400.10">
    <property type="entry name" value="Acetoacetate decarboxylase-like"/>
    <property type="match status" value="1"/>
</dbReference>
<accession>A0ABT0NLX0</accession>
<dbReference type="InterPro" id="IPR018644">
    <property type="entry name" value="DUF2071"/>
</dbReference>
<proteinExistence type="predicted"/>
<dbReference type="RefSeq" id="WP_249456787.1">
    <property type="nucleotide sequence ID" value="NZ_JAMCCK010000003.1"/>
</dbReference>
<protein>
    <submittedName>
        <fullName evidence="1">DUF2071 domain-containing protein</fullName>
    </submittedName>
</protein>
<name>A0ABT0NLX0_9ACTN</name>
<reference evidence="1 2" key="1">
    <citation type="submission" date="2022-05" db="EMBL/GenBank/DDBJ databases">
        <title>Genome Resource of Streptomyces lavenduligriseus GA1-1, a Strain with Broad-Spectrum Antifungal Activity against Phytopathogenic Fungi.</title>
        <authorList>
            <person name="Qi D."/>
        </authorList>
    </citation>
    <scope>NUCLEOTIDE SEQUENCE [LARGE SCALE GENOMIC DNA]</scope>
    <source>
        <strain evidence="1 2">GA1-1</strain>
    </source>
</reference>
<dbReference type="EMBL" id="JAMCCK010000003">
    <property type="protein sequence ID" value="MCL3992176.1"/>
    <property type="molecule type" value="Genomic_DNA"/>
</dbReference>
<dbReference type="PANTHER" id="PTHR39186:SF1">
    <property type="entry name" value="DUF2071 DOMAIN-CONTAINING PROTEIN"/>
    <property type="match status" value="1"/>
</dbReference>
<evidence type="ECO:0000313" key="1">
    <source>
        <dbReference type="EMBL" id="MCL3992176.1"/>
    </source>
</evidence>